<comment type="caution">
    <text evidence="2">The sequence shown here is derived from an EMBL/GenBank/DDBJ whole genome shotgun (WGS) entry which is preliminary data.</text>
</comment>
<organism evidence="2 3">
    <name type="scientific">Marmoricola endophyticus</name>
    <dbReference type="NCBI Taxonomy" id="2040280"/>
    <lineage>
        <taxon>Bacteria</taxon>
        <taxon>Bacillati</taxon>
        <taxon>Actinomycetota</taxon>
        <taxon>Actinomycetes</taxon>
        <taxon>Propionibacteriales</taxon>
        <taxon>Nocardioidaceae</taxon>
        <taxon>Marmoricola</taxon>
    </lineage>
</organism>
<dbReference type="PROSITE" id="PS51186">
    <property type="entry name" value="GNAT"/>
    <property type="match status" value="1"/>
</dbReference>
<dbReference type="InterPro" id="IPR016181">
    <property type="entry name" value="Acyl_CoA_acyltransferase"/>
</dbReference>
<dbReference type="SUPFAM" id="SSF55729">
    <property type="entry name" value="Acyl-CoA N-acyltransferases (Nat)"/>
    <property type="match status" value="1"/>
</dbReference>
<reference evidence="2" key="2">
    <citation type="submission" date="2020-09" db="EMBL/GenBank/DDBJ databases">
        <authorList>
            <person name="Sun Q."/>
            <person name="Zhou Y."/>
        </authorList>
    </citation>
    <scope>NUCLEOTIDE SEQUENCE</scope>
    <source>
        <strain evidence="2">CGMCC 1.16067</strain>
    </source>
</reference>
<evidence type="ECO:0000313" key="3">
    <source>
        <dbReference type="Proteomes" id="UP000649179"/>
    </source>
</evidence>
<dbReference type="Pfam" id="PF00583">
    <property type="entry name" value="Acetyltransf_1"/>
    <property type="match status" value="1"/>
</dbReference>
<feature type="domain" description="N-acetyltransferase" evidence="1">
    <location>
        <begin position="1"/>
        <end position="162"/>
    </location>
</feature>
<dbReference type="InterPro" id="IPR000182">
    <property type="entry name" value="GNAT_dom"/>
</dbReference>
<evidence type="ECO:0000259" key="1">
    <source>
        <dbReference type="PROSITE" id="PS51186"/>
    </source>
</evidence>
<dbReference type="Gene3D" id="3.40.630.30">
    <property type="match status" value="1"/>
</dbReference>
<reference evidence="2" key="1">
    <citation type="journal article" date="2014" name="Int. J. Syst. Evol. Microbiol.">
        <title>Complete genome sequence of Corynebacterium casei LMG S-19264T (=DSM 44701T), isolated from a smear-ripened cheese.</title>
        <authorList>
            <consortium name="US DOE Joint Genome Institute (JGI-PGF)"/>
            <person name="Walter F."/>
            <person name="Albersmeier A."/>
            <person name="Kalinowski J."/>
            <person name="Ruckert C."/>
        </authorList>
    </citation>
    <scope>NUCLEOTIDE SEQUENCE</scope>
    <source>
        <strain evidence="2">CGMCC 1.16067</strain>
    </source>
</reference>
<dbReference type="Proteomes" id="UP000649179">
    <property type="component" value="Unassembled WGS sequence"/>
</dbReference>
<proteinExistence type="predicted"/>
<dbReference type="GO" id="GO:0016747">
    <property type="term" value="F:acyltransferase activity, transferring groups other than amino-acyl groups"/>
    <property type="evidence" value="ECO:0007669"/>
    <property type="project" value="InterPro"/>
</dbReference>
<evidence type="ECO:0000313" key="2">
    <source>
        <dbReference type="EMBL" id="GGF34532.1"/>
    </source>
</evidence>
<keyword evidence="3" id="KW-1185">Reference proteome</keyword>
<gene>
    <name evidence="2" type="ORF">GCM10011519_05020</name>
</gene>
<protein>
    <submittedName>
        <fullName evidence="2">N-acetyltransferase</fullName>
    </submittedName>
</protein>
<sequence length="165" mass="18531">MHIRPAELADAEALTDLHLDVWEEAYGDLVDPGVLRERRRTRRERAVRWAEILERSRADTLLACSDEGRLLGFTSAGPGRDDPSEGLPALEVWALYVRAEVYGTGVGFALLQAAAGSGEAYLYVLDGNRRAIAFYERQGFGFDGHAKREPVGVERRMVRRTTRER</sequence>
<name>A0A917BBR7_9ACTN</name>
<dbReference type="EMBL" id="BMKQ01000001">
    <property type="protein sequence ID" value="GGF34532.1"/>
    <property type="molecule type" value="Genomic_DNA"/>
</dbReference>
<accession>A0A917BBR7</accession>
<dbReference type="AlphaFoldDB" id="A0A917BBR7"/>